<feature type="region of interest" description="Disordered" evidence="1">
    <location>
        <begin position="1"/>
        <end position="21"/>
    </location>
</feature>
<evidence type="ECO:0000313" key="2">
    <source>
        <dbReference type="EMBL" id="EDL86467.1"/>
    </source>
</evidence>
<feature type="compositionally biased region" description="Polar residues" evidence="1">
    <location>
        <begin position="11"/>
        <end position="21"/>
    </location>
</feature>
<protein>
    <submittedName>
        <fullName evidence="2">RCG45106</fullName>
    </submittedName>
</protein>
<gene>
    <name evidence="2" type="ORF">rCG_45106</name>
</gene>
<reference evidence="2 3" key="1">
    <citation type="submission" date="2005-09" db="EMBL/GenBank/DDBJ databases">
        <authorList>
            <person name="Mural R.J."/>
            <person name="Li P.W."/>
            <person name="Adams M.D."/>
            <person name="Amanatides P.G."/>
            <person name="Baden-Tillson H."/>
            <person name="Barnstead M."/>
            <person name="Chin S.H."/>
            <person name="Dew I."/>
            <person name="Evans C.A."/>
            <person name="Ferriera S."/>
            <person name="Flanigan M."/>
            <person name="Fosler C."/>
            <person name="Glodek A."/>
            <person name="Gu Z."/>
            <person name="Holt R.A."/>
            <person name="Jennings D."/>
            <person name="Kraft C.L."/>
            <person name="Lu F."/>
            <person name="Nguyen T."/>
            <person name="Nusskern D.R."/>
            <person name="Pfannkoch C.M."/>
            <person name="Sitter C."/>
            <person name="Sutton G.G."/>
            <person name="Venter J.C."/>
            <person name="Wang Z."/>
            <person name="Woodage T."/>
            <person name="Zheng X.H."/>
            <person name="Zhong F."/>
        </authorList>
    </citation>
    <scope>NUCLEOTIDE SEQUENCE [LARGE SCALE GENOMIC DNA]</scope>
    <source>
        <strain>BN</strain>
        <strain evidence="3">Sprague-Dawley</strain>
    </source>
</reference>
<organism evidence="2 3">
    <name type="scientific">Rattus norvegicus</name>
    <name type="common">Rat</name>
    <dbReference type="NCBI Taxonomy" id="10116"/>
    <lineage>
        <taxon>Eukaryota</taxon>
        <taxon>Metazoa</taxon>
        <taxon>Chordata</taxon>
        <taxon>Craniata</taxon>
        <taxon>Vertebrata</taxon>
        <taxon>Euteleostomi</taxon>
        <taxon>Mammalia</taxon>
        <taxon>Eutheria</taxon>
        <taxon>Euarchontoglires</taxon>
        <taxon>Glires</taxon>
        <taxon>Rodentia</taxon>
        <taxon>Myomorpha</taxon>
        <taxon>Muroidea</taxon>
        <taxon>Muridae</taxon>
        <taxon>Murinae</taxon>
        <taxon>Rattus</taxon>
    </lineage>
</organism>
<accession>A6KD21</accession>
<evidence type="ECO:0000256" key="1">
    <source>
        <dbReference type="SAM" id="MobiDB-lite"/>
    </source>
</evidence>
<name>A6KD21_RAT</name>
<evidence type="ECO:0000313" key="3">
    <source>
        <dbReference type="Proteomes" id="UP000234681"/>
    </source>
</evidence>
<dbReference type="EMBL" id="CH474036">
    <property type="protein sequence ID" value="EDL86467.1"/>
    <property type="molecule type" value="Genomic_DNA"/>
</dbReference>
<proteinExistence type="predicted"/>
<sequence>MESGFVLRSALQPSQTSNVQQSSCLSHLGATLLMFKDDKISCILIRACHFVIITKMCIAGSNTHLKDAFLLL</sequence>
<dbReference type="Proteomes" id="UP000234681">
    <property type="component" value="Chromosome 1"/>
</dbReference>
<dbReference type="AlphaFoldDB" id="A6KD21"/>